<accession>A0A8J6U8N1</accession>
<dbReference type="RefSeq" id="WP_188165342.1">
    <property type="nucleotide sequence ID" value="NZ_JACVVX010000004.1"/>
</dbReference>
<comment type="caution">
    <text evidence="2">The sequence shown here is derived from an EMBL/GenBank/DDBJ whole genome shotgun (WGS) entry which is preliminary data.</text>
</comment>
<evidence type="ECO:0000256" key="1">
    <source>
        <dbReference type="SAM" id="MobiDB-lite"/>
    </source>
</evidence>
<proteinExistence type="predicted"/>
<organism evidence="2 3">
    <name type="scientific">Oryzicola mucosus</name>
    <dbReference type="NCBI Taxonomy" id="2767425"/>
    <lineage>
        <taxon>Bacteria</taxon>
        <taxon>Pseudomonadati</taxon>
        <taxon>Pseudomonadota</taxon>
        <taxon>Alphaproteobacteria</taxon>
        <taxon>Hyphomicrobiales</taxon>
        <taxon>Phyllobacteriaceae</taxon>
        <taxon>Oryzicola</taxon>
    </lineage>
</organism>
<feature type="region of interest" description="Disordered" evidence="1">
    <location>
        <begin position="41"/>
        <end position="61"/>
    </location>
</feature>
<evidence type="ECO:0000313" key="3">
    <source>
        <dbReference type="Proteomes" id="UP000643405"/>
    </source>
</evidence>
<sequence length="61" mass="6394">MGNIVPFLPQRAGSRGKPVYKADPASIIIFPGVRYEIKALPADKSQEAGGGKTVSTPPLNS</sequence>
<dbReference type="Proteomes" id="UP000643405">
    <property type="component" value="Unassembled WGS sequence"/>
</dbReference>
<name>A0A8J6U8N1_9HYPH</name>
<gene>
    <name evidence="2" type="ORF">ICI42_14745</name>
</gene>
<evidence type="ECO:0000313" key="2">
    <source>
        <dbReference type="EMBL" id="MBD0415917.1"/>
    </source>
</evidence>
<protein>
    <submittedName>
        <fullName evidence="2">Uncharacterized protein</fullName>
    </submittedName>
</protein>
<reference evidence="2" key="1">
    <citation type="submission" date="2020-09" db="EMBL/GenBank/DDBJ databases">
        <title>Genome seq and assembly of Tianweitania sp.</title>
        <authorList>
            <person name="Chhetri G."/>
        </authorList>
    </citation>
    <scope>NUCLEOTIDE SEQUENCE</scope>
    <source>
        <strain evidence="2">Rool2</strain>
    </source>
</reference>
<dbReference type="AlphaFoldDB" id="A0A8J6U8N1"/>
<keyword evidence="3" id="KW-1185">Reference proteome</keyword>
<dbReference type="EMBL" id="JACVVX010000004">
    <property type="protein sequence ID" value="MBD0415917.1"/>
    <property type="molecule type" value="Genomic_DNA"/>
</dbReference>